<dbReference type="AlphaFoldDB" id="A0A238H0I7"/>
<evidence type="ECO:0000313" key="1">
    <source>
        <dbReference type="EMBL" id="SMF98761.1"/>
    </source>
</evidence>
<evidence type="ECO:0000313" key="2">
    <source>
        <dbReference type="Proteomes" id="UP000198460"/>
    </source>
</evidence>
<dbReference type="Proteomes" id="UP000198460">
    <property type="component" value="Unassembled WGS sequence"/>
</dbReference>
<organism evidence="1 2">
    <name type="scientific">Burkholderia singularis</name>
    <dbReference type="NCBI Taxonomy" id="1503053"/>
    <lineage>
        <taxon>Bacteria</taxon>
        <taxon>Pseudomonadati</taxon>
        <taxon>Pseudomonadota</taxon>
        <taxon>Betaproteobacteria</taxon>
        <taxon>Burkholderiales</taxon>
        <taxon>Burkholderiaceae</taxon>
        <taxon>Burkholderia</taxon>
        <taxon>pseudomallei group</taxon>
    </lineage>
</organism>
<dbReference type="EMBL" id="FXAN01000034">
    <property type="protein sequence ID" value="SMF98761.1"/>
    <property type="molecule type" value="Genomic_DNA"/>
</dbReference>
<gene>
    <name evidence="1" type="ORF">BSIN_2047</name>
</gene>
<name>A0A238H0I7_9BURK</name>
<reference evidence="1 2" key="1">
    <citation type="submission" date="2017-04" db="EMBL/GenBank/DDBJ databases">
        <authorList>
            <person name="Afonso C.L."/>
            <person name="Miller P.J."/>
            <person name="Scott M.A."/>
            <person name="Spackman E."/>
            <person name="Goraichik I."/>
            <person name="Dimitrov K.M."/>
            <person name="Suarez D.L."/>
            <person name="Swayne D.E."/>
        </authorList>
    </citation>
    <scope>NUCLEOTIDE SEQUENCE [LARGE SCALE GENOMIC DNA]</scope>
    <source>
        <strain evidence="1">LMG 28154</strain>
    </source>
</reference>
<proteinExistence type="predicted"/>
<accession>A0A238H0I7</accession>
<protein>
    <submittedName>
        <fullName evidence="1">Uncharacterized protein</fullName>
    </submittedName>
</protein>
<sequence>MRYALSVVLARPRGFVYRCSRSHFRHGAHSTCLFRHH</sequence>